<evidence type="ECO:0000256" key="3">
    <source>
        <dbReference type="ARBA" id="ARBA00023163"/>
    </source>
</evidence>
<evidence type="ECO:0000313" key="7">
    <source>
        <dbReference type="Proteomes" id="UP000637578"/>
    </source>
</evidence>
<evidence type="ECO:0000256" key="2">
    <source>
        <dbReference type="ARBA" id="ARBA00023125"/>
    </source>
</evidence>
<reference evidence="6" key="2">
    <citation type="submission" date="2020-09" db="EMBL/GenBank/DDBJ databases">
        <authorList>
            <person name="Sun Q."/>
            <person name="Zhou Y."/>
        </authorList>
    </citation>
    <scope>NUCLEOTIDE SEQUENCE</scope>
    <source>
        <strain evidence="6">CGMCC 4.5737</strain>
    </source>
</reference>
<dbReference type="InterPro" id="IPR009057">
    <property type="entry name" value="Homeodomain-like_sf"/>
</dbReference>
<dbReference type="Proteomes" id="UP000637578">
    <property type="component" value="Unassembled WGS sequence"/>
</dbReference>
<dbReference type="Gene3D" id="1.10.357.10">
    <property type="entry name" value="Tetracycline Repressor, domain 2"/>
    <property type="match status" value="1"/>
</dbReference>
<keyword evidence="1" id="KW-0805">Transcription regulation</keyword>
<dbReference type="InterPro" id="IPR050109">
    <property type="entry name" value="HTH-type_TetR-like_transc_reg"/>
</dbReference>
<gene>
    <name evidence="6" type="ORF">GCM10012275_05970</name>
</gene>
<dbReference type="EMBL" id="BMMK01000002">
    <property type="protein sequence ID" value="GGM37732.1"/>
    <property type="molecule type" value="Genomic_DNA"/>
</dbReference>
<dbReference type="PANTHER" id="PTHR30055:SF234">
    <property type="entry name" value="HTH-TYPE TRANSCRIPTIONAL REGULATOR BETI"/>
    <property type="match status" value="1"/>
</dbReference>
<organism evidence="6 7">
    <name type="scientific">Longimycelium tulufanense</name>
    <dbReference type="NCBI Taxonomy" id="907463"/>
    <lineage>
        <taxon>Bacteria</taxon>
        <taxon>Bacillati</taxon>
        <taxon>Actinomycetota</taxon>
        <taxon>Actinomycetes</taxon>
        <taxon>Pseudonocardiales</taxon>
        <taxon>Pseudonocardiaceae</taxon>
        <taxon>Longimycelium</taxon>
    </lineage>
</organism>
<dbReference type="SUPFAM" id="SSF46689">
    <property type="entry name" value="Homeodomain-like"/>
    <property type="match status" value="1"/>
</dbReference>
<dbReference type="Pfam" id="PF00440">
    <property type="entry name" value="TetR_N"/>
    <property type="match status" value="1"/>
</dbReference>
<proteinExistence type="predicted"/>
<evidence type="ECO:0000256" key="4">
    <source>
        <dbReference type="PROSITE-ProRule" id="PRU00335"/>
    </source>
</evidence>
<reference evidence="6" key="1">
    <citation type="journal article" date="2014" name="Int. J. Syst. Evol. Microbiol.">
        <title>Complete genome sequence of Corynebacterium casei LMG S-19264T (=DSM 44701T), isolated from a smear-ripened cheese.</title>
        <authorList>
            <consortium name="US DOE Joint Genome Institute (JGI-PGF)"/>
            <person name="Walter F."/>
            <person name="Albersmeier A."/>
            <person name="Kalinowski J."/>
            <person name="Ruckert C."/>
        </authorList>
    </citation>
    <scope>NUCLEOTIDE SEQUENCE</scope>
    <source>
        <strain evidence="6">CGMCC 4.5737</strain>
    </source>
</reference>
<name>A0A8J3FSN3_9PSEU</name>
<feature type="DNA-binding region" description="H-T-H motif" evidence="4">
    <location>
        <begin position="23"/>
        <end position="42"/>
    </location>
</feature>
<keyword evidence="7" id="KW-1185">Reference proteome</keyword>
<dbReference type="GO" id="GO:0000976">
    <property type="term" value="F:transcription cis-regulatory region binding"/>
    <property type="evidence" value="ECO:0007669"/>
    <property type="project" value="TreeGrafter"/>
</dbReference>
<protein>
    <submittedName>
        <fullName evidence="6">TetR family transcriptional regulator</fullName>
    </submittedName>
</protein>
<dbReference type="GO" id="GO:0003700">
    <property type="term" value="F:DNA-binding transcription factor activity"/>
    <property type="evidence" value="ECO:0007669"/>
    <property type="project" value="TreeGrafter"/>
</dbReference>
<keyword evidence="2 4" id="KW-0238">DNA-binding</keyword>
<sequence length="188" mass="20215">MGKADWTAAALAALAEGGVAAVAIEPLAARLGTTKGSAYWHYPSRDALLHATLERWEVEHTEAIITMVGSESDPARRLRVLLGSVLEHAAENQVEIAVLADADHPVVAPVLQRVTERRVSYLASLFAELGYGRGEARRRALLAYAAYLGHAQLLRATPEVLPAARSTQRRYLDQTIRVLTQGGGPSTG</sequence>
<feature type="domain" description="HTH tetR-type" evidence="5">
    <location>
        <begin position="1"/>
        <end position="60"/>
    </location>
</feature>
<dbReference type="PANTHER" id="PTHR30055">
    <property type="entry name" value="HTH-TYPE TRANSCRIPTIONAL REGULATOR RUTR"/>
    <property type="match status" value="1"/>
</dbReference>
<dbReference type="AlphaFoldDB" id="A0A8J3FSN3"/>
<accession>A0A8J3FSN3</accession>
<evidence type="ECO:0000259" key="5">
    <source>
        <dbReference type="PROSITE" id="PS50977"/>
    </source>
</evidence>
<evidence type="ECO:0000256" key="1">
    <source>
        <dbReference type="ARBA" id="ARBA00023015"/>
    </source>
</evidence>
<dbReference type="InterPro" id="IPR001647">
    <property type="entry name" value="HTH_TetR"/>
</dbReference>
<comment type="caution">
    <text evidence="6">The sequence shown here is derived from an EMBL/GenBank/DDBJ whole genome shotgun (WGS) entry which is preliminary data.</text>
</comment>
<dbReference type="PROSITE" id="PS50977">
    <property type="entry name" value="HTH_TETR_2"/>
    <property type="match status" value="1"/>
</dbReference>
<evidence type="ECO:0000313" key="6">
    <source>
        <dbReference type="EMBL" id="GGM37732.1"/>
    </source>
</evidence>
<keyword evidence="3" id="KW-0804">Transcription</keyword>